<evidence type="ECO:0000313" key="2">
    <source>
        <dbReference type="EMBL" id="PRY60224.1"/>
    </source>
</evidence>
<dbReference type="PANTHER" id="PTHR35908:SF1">
    <property type="entry name" value="CONSERVED PROTEIN"/>
    <property type="match status" value="1"/>
</dbReference>
<evidence type="ECO:0000259" key="1">
    <source>
        <dbReference type="PROSITE" id="PS51819"/>
    </source>
</evidence>
<evidence type="ECO:0000313" key="3">
    <source>
        <dbReference type="Proteomes" id="UP000237822"/>
    </source>
</evidence>
<keyword evidence="3" id="KW-1185">Reference proteome</keyword>
<proteinExistence type="predicted"/>
<dbReference type="PANTHER" id="PTHR35908">
    <property type="entry name" value="HYPOTHETICAL FUSION PROTEIN"/>
    <property type="match status" value="1"/>
</dbReference>
<dbReference type="InterPro" id="IPR041581">
    <property type="entry name" value="Glyoxalase_6"/>
</dbReference>
<gene>
    <name evidence="2" type="ORF">BCF74_10710</name>
</gene>
<dbReference type="PROSITE" id="PS51819">
    <property type="entry name" value="VOC"/>
    <property type="match status" value="1"/>
</dbReference>
<reference evidence="2 3" key="1">
    <citation type="submission" date="2018-03" db="EMBL/GenBank/DDBJ databases">
        <title>Genomic Encyclopedia of Archaeal and Bacterial Type Strains, Phase II (KMG-II): from individual species to whole genera.</title>
        <authorList>
            <person name="Goeker M."/>
        </authorList>
    </citation>
    <scope>NUCLEOTIDE SEQUENCE [LARGE SCALE GENOMIC DNA]</scope>
    <source>
        <strain evidence="2 3">ATCC BAA-1496</strain>
    </source>
</reference>
<dbReference type="OrthoDB" id="5524593at2"/>
<dbReference type="Gene3D" id="3.10.180.10">
    <property type="entry name" value="2,3-Dihydroxybiphenyl 1,2-Dioxygenase, domain 1"/>
    <property type="match status" value="1"/>
</dbReference>
<organism evidence="2 3">
    <name type="scientific">Knoellia remsis</name>
    <dbReference type="NCBI Taxonomy" id="407159"/>
    <lineage>
        <taxon>Bacteria</taxon>
        <taxon>Bacillati</taxon>
        <taxon>Actinomycetota</taxon>
        <taxon>Actinomycetes</taxon>
        <taxon>Micrococcales</taxon>
        <taxon>Intrasporangiaceae</taxon>
        <taxon>Knoellia</taxon>
    </lineage>
</organism>
<dbReference type="RefSeq" id="WP_106296995.1">
    <property type="nucleotide sequence ID" value="NZ_PVTI01000007.1"/>
</dbReference>
<sequence length="137" mass="15709">MTSRISHTTVDSRDAHAQSVWWAEVLGWSQDPEDPNEPGHEECMIFAPGGRQRLLFIEVPEAKRVKNRIHLDLVPTDRTRDEEVDRLLDHGATVHEDHRGIYGEGTGWVTMRDPEGNEFCVLRSESERPDPYAHLVD</sequence>
<dbReference type="Pfam" id="PF18029">
    <property type="entry name" value="Glyoxalase_6"/>
    <property type="match status" value="1"/>
</dbReference>
<dbReference type="CDD" id="cd06587">
    <property type="entry name" value="VOC"/>
    <property type="match status" value="1"/>
</dbReference>
<protein>
    <recommendedName>
        <fullName evidence="1">VOC domain-containing protein</fullName>
    </recommendedName>
</protein>
<dbReference type="Proteomes" id="UP000237822">
    <property type="component" value="Unassembled WGS sequence"/>
</dbReference>
<comment type="caution">
    <text evidence="2">The sequence shown here is derived from an EMBL/GenBank/DDBJ whole genome shotgun (WGS) entry which is preliminary data.</text>
</comment>
<dbReference type="EMBL" id="PVTI01000007">
    <property type="protein sequence ID" value="PRY60224.1"/>
    <property type="molecule type" value="Genomic_DNA"/>
</dbReference>
<dbReference type="InterPro" id="IPR029068">
    <property type="entry name" value="Glyas_Bleomycin-R_OHBP_Dase"/>
</dbReference>
<dbReference type="InterPro" id="IPR037523">
    <property type="entry name" value="VOC_core"/>
</dbReference>
<accession>A0A2T0UQP6</accession>
<dbReference type="AlphaFoldDB" id="A0A2T0UQP6"/>
<name>A0A2T0UQP6_9MICO</name>
<feature type="domain" description="VOC" evidence="1">
    <location>
        <begin position="4"/>
        <end position="124"/>
    </location>
</feature>
<dbReference type="SUPFAM" id="SSF54593">
    <property type="entry name" value="Glyoxalase/Bleomycin resistance protein/Dihydroxybiphenyl dioxygenase"/>
    <property type="match status" value="1"/>
</dbReference>